<comment type="similarity">
    <text evidence="1 8">Belongs to the SOS response-associated peptidase family.</text>
</comment>
<protein>
    <recommendedName>
        <fullName evidence="8">Abasic site processing protein</fullName>
        <ecNumber evidence="8">3.4.-.-</ecNumber>
    </recommendedName>
</protein>
<dbReference type="RefSeq" id="WP_108213031.1">
    <property type="nucleotide sequence ID" value="NZ_QBKI01000009.1"/>
</dbReference>
<accession>A0A2T5YE87</accession>
<dbReference type="InterPro" id="IPR036590">
    <property type="entry name" value="SRAP-like"/>
</dbReference>
<dbReference type="GO" id="GO:0003697">
    <property type="term" value="F:single-stranded DNA binding"/>
    <property type="evidence" value="ECO:0007669"/>
    <property type="project" value="InterPro"/>
</dbReference>
<dbReference type="EMBL" id="QBKI01000009">
    <property type="protein sequence ID" value="PTX15026.1"/>
    <property type="molecule type" value="Genomic_DNA"/>
</dbReference>
<evidence type="ECO:0000256" key="8">
    <source>
        <dbReference type="RuleBase" id="RU364100"/>
    </source>
</evidence>
<reference evidence="10 11" key="1">
    <citation type="submission" date="2018-04" db="EMBL/GenBank/DDBJ databases">
        <title>Genomic Encyclopedia of Archaeal and Bacterial Type Strains, Phase II (KMG-II): from individual species to whole genera.</title>
        <authorList>
            <person name="Goeker M."/>
        </authorList>
    </citation>
    <scope>NUCLEOTIDE SEQUENCE [LARGE SCALE GENOMIC DNA]</scope>
    <source>
        <strain evidence="10 11">DSM 100162</strain>
    </source>
</reference>
<dbReference type="GO" id="GO:0008233">
    <property type="term" value="F:peptidase activity"/>
    <property type="evidence" value="ECO:0007669"/>
    <property type="project" value="UniProtKB-KW"/>
</dbReference>
<proteinExistence type="inferred from homology"/>
<dbReference type="GO" id="GO:0006508">
    <property type="term" value="P:proteolysis"/>
    <property type="evidence" value="ECO:0007669"/>
    <property type="project" value="UniProtKB-KW"/>
</dbReference>
<gene>
    <name evidence="10" type="ORF">C8N40_109124</name>
</gene>
<dbReference type="GO" id="GO:0016829">
    <property type="term" value="F:lyase activity"/>
    <property type="evidence" value="ECO:0007669"/>
    <property type="project" value="UniProtKB-KW"/>
</dbReference>
<evidence type="ECO:0000313" key="11">
    <source>
        <dbReference type="Proteomes" id="UP000244225"/>
    </source>
</evidence>
<evidence type="ECO:0000256" key="5">
    <source>
        <dbReference type="ARBA" id="ARBA00023124"/>
    </source>
</evidence>
<dbReference type="AlphaFoldDB" id="A0A2T5YE87"/>
<comment type="caution">
    <text evidence="10">The sequence shown here is derived from an EMBL/GenBank/DDBJ whole genome shotgun (WGS) entry which is preliminary data.</text>
</comment>
<sequence>MCGRYSIITKKKESKGSVRAAKLLEKAQADNRFNAAPSQLLPVITNQDPEHVQFFSWGLVPHWAKEKAYKHKSINARAETITEKPTFRQLVNQKRCLVPADSFYEWRTTPTGKQPYRILLKDEGIFCFAGLWDEWADPDTGEVFDTFTIITTEANELMRPLHDRMPVLLHPEEEAEWLSGEQANEHLLSLLKPYPSEEMKAYPVSTLVNSPANDSPEVLEPMAEQGDLFS</sequence>
<evidence type="ECO:0000256" key="7">
    <source>
        <dbReference type="ARBA" id="ARBA00023239"/>
    </source>
</evidence>
<feature type="region of interest" description="Disordered" evidence="9">
    <location>
        <begin position="210"/>
        <end position="230"/>
    </location>
</feature>
<keyword evidence="7" id="KW-0456">Lyase</keyword>
<dbReference type="SUPFAM" id="SSF143081">
    <property type="entry name" value="BB1717-like"/>
    <property type="match status" value="1"/>
</dbReference>
<keyword evidence="6" id="KW-0238">DNA-binding</keyword>
<dbReference type="InterPro" id="IPR003738">
    <property type="entry name" value="SRAP"/>
</dbReference>
<dbReference type="PANTHER" id="PTHR13604:SF0">
    <property type="entry name" value="ABASIC SITE PROCESSING PROTEIN HMCES"/>
    <property type="match status" value="1"/>
</dbReference>
<organism evidence="10 11">
    <name type="scientific">Pontibacter mucosus</name>
    <dbReference type="NCBI Taxonomy" id="1649266"/>
    <lineage>
        <taxon>Bacteria</taxon>
        <taxon>Pseudomonadati</taxon>
        <taxon>Bacteroidota</taxon>
        <taxon>Cytophagia</taxon>
        <taxon>Cytophagales</taxon>
        <taxon>Hymenobacteraceae</taxon>
        <taxon>Pontibacter</taxon>
    </lineage>
</organism>
<keyword evidence="2 8" id="KW-0645">Protease</keyword>
<dbReference type="EC" id="3.4.-.-" evidence="8"/>
<evidence type="ECO:0000256" key="1">
    <source>
        <dbReference type="ARBA" id="ARBA00008136"/>
    </source>
</evidence>
<keyword evidence="3" id="KW-0227">DNA damage</keyword>
<dbReference type="PANTHER" id="PTHR13604">
    <property type="entry name" value="DC12-RELATED"/>
    <property type="match status" value="1"/>
</dbReference>
<dbReference type="Gene3D" id="3.90.1680.10">
    <property type="entry name" value="SOS response associated peptidase-like"/>
    <property type="match status" value="1"/>
</dbReference>
<dbReference type="GO" id="GO:0106300">
    <property type="term" value="P:protein-DNA covalent cross-linking repair"/>
    <property type="evidence" value="ECO:0007669"/>
    <property type="project" value="InterPro"/>
</dbReference>
<evidence type="ECO:0000313" key="10">
    <source>
        <dbReference type="EMBL" id="PTX15026.1"/>
    </source>
</evidence>
<evidence type="ECO:0000256" key="9">
    <source>
        <dbReference type="SAM" id="MobiDB-lite"/>
    </source>
</evidence>
<evidence type="ECO:0000256" key="3">
    <source>
        <dbReference type="ARBA" id="ARBA00022763"/>
    </source>
</evidence>
<evidence type="ECO:0000256" key="2">
    <source>
        <dbReference type="ARBA" id="ARBA00022670"/>
    </source>
</evidence>
<dbReference type="Pfam" id="PF02586">
    <property type="entry name" value="SRAP"/>
    <property type="match status" value="1"/>
</dbReference>
<name>A0A2T5YE87_9BACT</name>
<dbReference type="OrthoDB" id="9782620at2"/>
<evidence type="ECO:0000256" key="6">
    <source>
        <dbReference type="ARBA" id="ARBA00023125"/>
    </source>
</evidence>
<keyword evidence="4 8" id="KW-0378">Hydrolase</keyword>
<keyword evidence="5" id="KW-0190">Covalent protein-DNA linkage</keyword>
<dbReference type="Proteomes" id="UP000244225">
    <property type="component" value="Unassembled WGS sequence"/>
</dbReference>
<keyword evidence="11" id="KW-1185">Reference proteome</keyword>
<evidence type="ECO:0000256" key="4">
    <source>
        <dbReference type="ARBA" id="ARBA00022801"/>
    </source>
</evidence>